<dbReference type="Proteomes" id="UP000242818">
    <property type="component" value="Unassembled WGS sequence"/>
</dbReference>
<keyword evidence="3" id="KW-1185">Reference proteome</keyword>
<protein>
    <submittedName>
        <fullName evidence="2">Uncharacterized protein</fullName>
    </submittedName>
</protein>
<name>A0A1C4DD63_9BACT</name>
<gene>
    <name evidence="2" type="ORF">GA0116948_105208</name>
</gene>
<evidence type="ECO:0000313" key="3">
    <source>
        <dbReference type="Proteomes" id="UP000242818"/>
    </source>
</evidence>
<evidence type="ECO:0000313" key="2">
    <source>
        <dbReference type="EMBL" id="SCC29223.1"/>
    </source>
</evidence>
<dbReference type="EMBL" id="FMAR01000005">
    <property type="protein sequence ID" value="SCC29223.1"/>
    <property type="molecule type" value="Genomic_DNA"/>
</dbReference>
<feature type="region of interest" description="Disordered" evidence="1">
    <location>
        <begin position="1"/>
        <end position="30"/>
    </location>
</feature>
<organism evidence="2 3">
    <name type="scientific">Chitinophaga costaii</name>
    <dbReference type="NCBI Taxonomy" id="1335309"/>
    <lineage>
        <taxon>Bacteria</taxon>
        <taxon>Pseudomonadati</taxon>
        <taxon>Bacteroidota</taxon>
        <taxon>Chitinophagia</taxon>
        <taxon>Chitinophagales</taxon>
        <taxon>Chitinophagaceae</taxon>
        <taxon>Chitinophaga</taxon>
    </lineage>
</organism>
<feature type="compositionally biased region" description="Polar residues" evidence="1">
    <location>
        <begin position="1"/>
        <end position="18"/>
    </location>
</feature>
<dbReference type="AlphaFoldDB" id="A0A1C4DD63"/>
<proteinExistence type="predicted"/>
<reference evidence="2 3" key="1">
    <citation type="submission" date="2016-08" db="EMBL/GenBank/DDBJ databases">
        <authorList>
            <person name="Seilhamer J.J."/>
        </authorList>
    </citation>
    <scope>NUCLEOTIDE SEQUENCE [LARGE SCALE GENOMIC DNA]</scope>
    <source>
        <strain evidence="2 3">A37T2</strain>
    </source>
</reference>
<sequence>MHKWNNALSQEPSSNQKGAPSRSAFLLNVQ</sequence>
<evidence type="ECO:0000256" key="1">
    <source>
        <dbReference type="SAM" id="MobiDB-lite"/>
    </source>
</evidence>
<accession>A0A1C4DD63</accession>